<sequence>MKNTLSLFKNFLLAGIVLAFLTAGKVIRQHYLIPYNLQALLSFLASLKKKHRFLISQRSLRLKYKIS</sequence>
<dbReference type="AlphaFoldDB" id="A0A495MH41"/>
<name>A0A495MH41_9FLAO</name>
<comment type="caution">
    <text evidence="1">The sequence shown here is derived from an EMBL/GenBank/DDBJ whole genome shotgun (WGS) entry which is preliminary data.</text>
</comment>
<dbReference type="Proteomes" id="UP000277579">
    <property type="component" value="Unassembled WGS sequence"/>
</dbReference>
<keyword evidence="2" id="KW-1185">Reference proteome</keyword>
<evidence type="ECO:0000313" key="2">
    <source>
        <dbReference type="Proteomes" id="UP000277579"/>
    </source>
</evidence>
<dbReference type="EMBL" id="RBLC01000001">
    <property type="protein sequence ID" value="RKS25284.1"/>
    <property type="molecule type" value="Genomic_DNA"/>
</dbReference>
<reference evidence="1 2" key="1">
    <citation type="submission" date="2018-10" db="EMBL/GenBank/DDBJ databases">
        <title>Genomic Encyclopedia of Archaeal and Bacterial Type Strains, Phase II (KMG-II): from individual species to whole genera.</title>
        <authorList>
            <person name="Goeker M."/>
        </authorList>
    </citation>
    <scope>NUCLEOTIDE SEQUENCE [LARGE SCALE GENOMIC DNA]</scope>
    <source>
        <strain evidence="1 2">DSM 29537</strain>
    </source>
</reference>
<accession>A0A495MH41</accession>
<evidence type="ECO:0000313" key="1">
    <source>
        <dbReference type="EMBL" id="RKS25284.1"/>
    </source>
</evidence>
<organism evidence="1 2">
    <name type="scientific">Flavobacterium endophyticum</name>
    <dbReference type="NCBI Taxonomy" id="1540163"/>
    <lineage>
        <taxon>Bacteria</taxon>
        <taxon>Pseudomonadati</taxon>
        <taxon>Bacteroidota</taxon>
        <taxon>Flavobacteriia</taxon>
        <taxon>Flavobacteriales</taxon>
        <taxon>Flavobacteriaceae</taxon>
        <taxon>Flavobacterium</taxon>
    </lineage>
</organism>
<gene>
    <name evidence="1" type="ORF">CLV94_0314</name>
</gene>
<protein>
    <submittedName>
        <fullName evidence="1">Uncharacterized protein</fullName>
    </submittedName>
</protein>
<proteinExistence type="predicted"/>